<name>A0ABD3M909_9STRA</name>
<keyword evidence="11" id="KW-1185">Reference proteome</keyword>
<evidence type="ECO:0000256" key="7">
    <source>
        <dbReference type="SAM" id="Phobius"/>
    </source>
</evidence>
<dbReference type="PANTHER" id="PTHR22811">
    <property type="entry name" value="TRANSMEMBRANE EMP24 DOMAIN-CONTAINING PROTEIN"/>
    <property type="match status" value="1"/>
</dbReference>
<dbReference type="InterPro" id="IPR015720">
    <property type="entry name" value="Emp24-like"/>
</dbReference>
<keyword evidence="3 7" id="KW-0812">Transmembrane</keyword>
<feature type="transmembrane region" description="Helical" evidence="7">
    <location>
        <begin position="191"/>
        <end position="213"/>
    </location>
</feature>
<accession>A0ABD3M909</accession>
<feature type="signal peptide" evidence="8">
    <location>
        <begin position="1"/>
        <end position="24"/>
    </location>
</feature>
<keyword evidence="4 8" id="KW-0732">Signal</keyword>
<sequence>MKFFTALLLTVAVLQFCGIFFADGALSTVVKSGEEECFVVRAPAGVSSTISGNFDCLDDELSPDPIGVSLYNEQKTPIYQSISGTSEGTFTIRDASGRYELCIQNGNLGSDDTYAKQDGFPREVGFAIRVIPPTRGLDKTMAGPDDQLTTNLLTMSSKLLTGLHTMSDHQEYMRERENKHRILAGVTFHTVMQWTILEAIILILIAFVQVLYLRKFFEQRRYL</sequence>
<evidence type="ECO:0000259" key="9">
    <source>
        <dbReference type="SMART" id="SM01190"/>
    </source>
</evidence>
<evidence type="ECO:0000313" key="10">
    <source>
        <dbReference type="EMBL" id="KAL3760565.1"/>
    </source>
</evidence>
<feature type="chain" id="PRO_5044853926" description="GOLD domain-containing protein" evidence="8">
    <location>
        <begin position="25"/>
        <end position="223"/>
    </location>
</feature>
<organism evidence="10 11">
    <name type="scientific">Discostella pseudostelligera</name>
    <dbReference type="NCBI Taxonomy" id="259834"/>
    <lineage>
        <taxon>Eukaryota</taxon>
        <taxon>Sar</taxon>
        <taxon>Stramenopiles</taxon>
        <taxon>Ochrophyta</taxon>
        <taxon>Bacillariophyta</taxon>
        <taxon>Coscinodiscophyceae</taxon>
        <taxon>Thalassiosirophycidae</taxon>
        <taxon>Stephanodiscales</taxon>
        <taxon>Stephanodiscaceae</taxon>
        <taxon>Discostella</taxon>
    </lineage>
</organism>
<evidence type="ECO:0000256" key="5">
    <source>
        <dbReference type="ARBA" id="ARBA00022989"/>
    </source>
</evidence>
<gene>
    <name evidence="10" type="ORF">ACHAWU_009526</name>
</gene>
<comment type="similarity">
    <text evidence="2">Belongs to the EMP24/GP25L family.</text>
</comment>
<keyword evidence="6 7" id="KW-0472">Membrane</keyword>
<reference evidence="10 11" key="1">
    <citation type="submission" date="2024-10" db="EMBL/GenBank/DDBJ databases">
        <title>Updated reference genomes for cyclostephanoid diatoms.</title>
        <authorList>
            <person name="Roberts W.R."/>
            <person name="Alverson A.J."/>
        </authorList>
    </citation>
    <scope>NUCLEOTIDE SEQUENCE [LARGE SCALE GENOMIC DNA]</scope>
    <source>
        <strain evidence="10 11">AJA232-27</strain>
    </source>
</reference>
<keyword evidence="5 7" id="KW-1133">Transmembrane helix</keyword>
<comment type="caution">
    <text evidence="10">The sequence shown here is derived from an EMBL/GenBank/DDBJ whole genome shotgun (WGS) entry which is preliminary data.</text>
</comment>
<evidence type="ECO:0000256" key="2">
    <source>
        <dbReference type="ARBA" id="ARBA00007104"/>
    </source>
</evidence>
<protein>
    <recommendedName>
        <fullName evidence="9">GOLD domain-containing protein</fullName>
    </recommendedName>
</protein>
<dbReference type="Proteomes" id="UP001530293">
    <property type="component" value="Unassembled WGS sequence"/>
</dbReference>
<evidence type="ECO:0000256" key="3">
    <source>
        <dbReference type="ARBA" id="ARBA00022692"/>
    </source>
</evidence>
<dbReference type="SMART" id="SM01190">
    <property type="entry name" value="EMP24_GP25L"/>
    <property type="match status" value="1"/>
</dbReference>
<evidence type="ECO:0000256" key="1">
    <source>
        <dbReference type="ARBA" id="ARBA00004479"/>
    </source>
</evidence>
<feature type="domain" description="GOLD" evidence="9">
    <location>
        <begin position="25"/>
        <end position="218"/>
    </location>
</feature>
<evidence type="ECO:0000256" key="8">
    <source>
        <dbReference type="SAM" id="SignalP"/>
    </source>
</evidence>
<evidence type="ECO:0000256" key="4">
    <source>
        <dbReference type="ARBA" id="ARBA00022729"/>
    </source>
</evidence>
<comment type="subcellular location">
    <subcellularLocation>
        <location evidence="1">Membrane</location>
        <topology evidence="1">Single-pass type I membrane protein</topology>
    </subcellularLocation>
</comment>
<dbReference type="EMBL" id="JALLBG020000181">
    <property type="protein sequence ID" value="KAL3760565.1"/>
    <property type="molecule type" value="Genomic_DNA"/>
</dbReference>
<dbReference type="AlphaFoldDB" id="A0ABD3M909"/>
<dbReference type="InterPro" id="IPR009038">
    <property type="entry name" value="GOLD_dom"/>
</dbReference>
<proteinExistence type="inferred from homology"/>
<dbReference type="Pfam" id="PF01105">
    <property type="entry name" value="EMP24_GP25L"/>
    <property type="match status" value="1"/>
</dbReference>
<evidence type="ECO:0000313" key="11">
    <source>
        <dbReference type="Proteomes" id="UP001530293"/>
    </source>
</evidence>
<evidence type="ECO:0000256" key="6">
    <source>
        <dbReference type="ARBA" id="ARBA00023136"/>
    </source>
</evidence>
<dbReference type="GO" id="GO:0016020">
    <property type="term" value="C:membrane"/>
    <property type="evidence" value="ECO:0007669"/>
    <property type="project" value="UniProtKB-SubCell"/>
</dbReference>